<dbReference type="GO" id="GO:0003729">
    <property type="term" value="F:mRNA binding"/>
    <property type="evidence" value="ECO:0007669"/>
    <property type="project" value="UniProtKB-ARBA"/>
</dbReference>
<evidence type="ECO:0000256" key="2">
    <source>
        <dbReference type="ARBA" id="ARBA00022884"/>
    </source>
</evidence>
<dbReference type="GO" id="GO:0005737">
    <property type="term" value="C:cytoplasm"/>
    <property type="evidence" value="ECO:0007669"/>
    <property type="project" value="UniProtKB-ARBA"/>
</dbReference>
<accession>A0AAX0HDX8</accession>
<dbReference type="Proteomes" id="UP000093100">
    <property type="component" value="Unassembled WGS sequence"/>
</dbReference>
<evidence type="ECO:0000256" key="1">
    <source>
        <dbReference type="ARBA" id="ARBA00022737"/>
    </source>
</evidence>
<dbReference type="FunFam" id="3.30.70.330:FF:000383">
    <property type="entry name" value="Sex lethal, isoform D"/>
    <property type="match status" value="1"/>
</dbReference>
<dbReference type="EMBL" id="LFLK01000001">
    <property type="protein sequence ID" value="OCR91772.1"/>
    <property type="molecule type" value="Genomic_DNA"/>
</dbReference>
<dbReference type="CDD" id="cd21608">
    <property type="entry name" value="RRM2_NsCP33_like"/>
    <property type="match status" value="1"/>
</dbReference>
<dbReference type="InterPro" id="IPR048289">
    <property type="entry name" value="RRM2_NsCP33-like"/>
</dbReference>
<dbReference type="InterPro" id="IPR000504">
    <property type="entry name" value="RRM_dom"/>
</dbReference>
<dbReference type="KEGG" id="cfp:CR44_06140"/>
<evidence type="ECO:0000313" key="6">
    <source>
        <dbReference type="Proteomes" id="UP000093100"/>
    </source>
</evidence>
<keyword evidence="1" id="KW-0677">Repeat</keyword>
<dbReference type="Pfam" id="PF00076">
    <property type="entry name" value="RRM_1"/>
    <property type="match status" value="1"/>
</dbReference>
<dbReference type="Gene3D" id="3.30.70.330">
    <property type="match status" value="1"/>
</dbReference>
<evidence type="ECO:0000259" key="4">
    <source>
        <dbReference type="PROSITE" id="PS50102"/>
    </source>
</evidence>
<feature type="domain" description="RRM" evidence="4">
    <location>
        <begin position="1"/>
        <end position="79"/>
    </location>
</feature>
<dbReference type="SMART" id="SM00360">
    <property type="entry name" value="RRM"/>
    <property type="match status" value="1"/>
</dbReference>
<dbReference type="PROSITE" id="PS50102">
    <property type="entry name" value="RRM"/>
    <property type="match status" value="1"/>
</dbReference>
<dbReference type="InterPro" id="IPR052462">
    <property type="entry name" value="SLIRP/GR-RBP-like"/>
</dbReference>
<feature type="region of interest" description="Disordered" evidence="3">
    <location>
        <begin position="62"/>
        <end position="81"/>
    </location>
</feature>
<reference evidence="5 6" key="1">
    <citation type="journal article" date="2016" name="Genome Biol. Evol.">
        <title>Comparative Genomics of Campylobacter fetus from Reptiles and Mammals Reveals Divergent Evolution in Host-Associated Lineages.</title>
        <authorList>
            <person name="Gilbert M.J."/>
            <person name="Miller W.G."/>
            <person name="Yee E."/>
            <person name="Zomer A.L."/>
            <person name="van der Graaf-van Bloois L."/>
            <person name="Fitzgerald C."/>
            <person name="Forbes K.J."/>
            <person name="Meric G."/>
            <person name="Sheppard S.K."/>
            <person name="Wagenaar J.A."/>
            <person name="Duim B."/>
        </authorList>
    </citation>
    <scope>NUCLEOTIDE SEQUENCE [LARGE SCALE GENOMIC DNA]</scope>
    <source>
        <strain evidence="5 6">12S02225-3</strain>
    </source>
</reference>
<dbReference type="GO" id="GO:0010629">
    <property type="term" value="P:negative regulation of gene expression"/>
    <property type="evidence" value="ECO:0007669"/>
    <property type="project" value="UniProtKB-ARBA"/>
</dbReference>
<dbReference type="PANTHER" id="PTHR48027">
    <property type="entry name" value="HETEROGENEOUS NUCLEAR RIBONUCLEOPROTEIN 87F-RELATED"/>
    <property type="match status" value="1"/>
</dbReference>
<dbReference type="AlphaFoldDB" id="A0AAX0HDX8"/>
<comment type="caution">
    <text evidence="5">The sequence shown here is derived from an EMBL/GenBank/DDBJ whole genome shotgun (WGS) entry which is preliminary data.</text>
</comment>
<dbReference type="GO" id="GO:0009967">
    <property type="term" value="P:positive regulation of signal transduction"/>
    <property type="evidence" value="ECO:0007669"/>
    <property type="project" value="UniProtKB-ARBA"/>
</dbReference>
<sequence length="81" mass="9090">MNIYVGNLSYRMTESELREVFSSFGEVTRAKIVKDKETNRSKGFGFVEMSSDEQAKKAIEGTNGKDVGGRALRVNEARPRD</sequence>
<dbReference type="InterPro" id="IPR012677">
    <property type="entry name" value="Nucleotide-bd_a/b_plait_sf"/>
</dbReference>
<evidence type="ECO:0000256" key="3">
    <source>
        <dbReference type="SAM" id="MobiDB-lite"/>
    </source>
</evidence>
<dbReference type="InterPro" id="IPR035979">
    <property type="entry name" value="RBD_domain_sf"/>
</dbReference>
<organism evidence="5 6">
    <name type="scientific">Campylobacter fetus subsp. testudinum</name>
    <dbReference type="NCBI Taxonomy" id="1507806"/>
    <lineage>
        <taxon>Bacteria</taxon>
        <taxon>Pseudomonadati</taxon>
        <taxon>Campylobacterota</taxon>
        <taxon>Epsilonproteobacteria</taxon>
        <taxon>Campylobacterales</taxon>
        <taxon>Campylobacteraceae</taxon>
        <taxon>Campylobacter</taxon>
    </lineage>
</organism>
<dbReference type="SUPFAM" id="SSF54928">
    <property type="entry name" value="RNA-binding domain, RBD"/>
    <property type="match status" value="1"/>
</dbReference>
<protein>
    <submittedName>
        <fullName evidence="5">RNA-binding protein</fullName>
    </submittedName>
</protein>
<keyword evidence="2" id="KW-0694">RNA-binding</keyword>
<gene>
    <name evidence="5" type="ORF">CFT12S02225_01210</name>
</gene>
<dbReference type="RefSeq" id="WP_039363299.1">
    <property type="nucleotide sequence ID" value="NZ_CP009226.1"/>
</dbReference>
<proteinExistence type="predicted"/>
<evidence type="ECO:0000313" key="5">
    <source>
        <dbReference type="EMBL" id="OCR91772.1"/>
    </source>
</evidence>
<name>A0AAX0HDX8_CAMFE</name>